<evidence type="ECO:0000256" key="2">
    <source>
        <dbReference type="ARBA" id="ARBA00009854"/>
    </source>
</evidence>
<dbReference type="GO" id="GO:0005886">
    <property type="term" value="C:plasma membrane"/>
    <property type="evidence" value="ECO:0007669"/>
    <property type="project" value="UniProtKB-SubCell"/>
</dbReference>
<feature type="transmembrane region" description="Helical" evidence="8">
    <location>
        <begin position="465"/>
        <end position="484"/>
    </location>
</feature>
<comment type="caution">
    <text evidence="10">The sequence shown here is derived from an EMBL/GenBank/DDBJ whole genome shotgun (WGS) entry which is preliminary data.</text>
</comment>
<dbReference type="PANTHER" id="PTHR30445">
    <property type="entry name" value="K(+)_H(+) ANTIPORTER SUBUNIT KHTT"/>
    <property type="match status" value="1"/>
</dbReference>
<dbReference type="GO" id="GO:0006813">
    <property type="term" value="P:potassium ion transport"/>
    <property type="evidence" value="ECO:0007669"/>
    <property type="project" value="InterPro"/>
</dbReference>
<comment type="similarity">
    <text evidence="2">Belongs to the AAE transporter (TC 2.A.81) family.</text>
</comment>
<dbReference type="RefSeq" id="WP_146504355.1">
    <property type="nucleotide sequence ID" value="NZ_SJPG01000001.1"/>
</dbReference>
<dbReference type="Pfam" id="PF02080">
    <property type="entry name" value="TrkA_C"/>
    <property type="match status" value="1"/>
</dbReference>
<dbReference type="InterPro" id="IPR036721">
    <property type="entry name" value="RCK_C_sf"/>
</dbReference>
<protein>
    <submittedName>
        <fullName evidence="10">Aspartate/alanine antiporter</fullName>
    </submittedName>
</protein>
<feature type="transmembrane region" description="Helical" evidence="8">
    <location>
        <begin position="97"/>
        <end position="119"/>
    </location>
</feature>
<feature type="transmembrane region" description="Helical" evidence="8">
    <location>
        <begin position="441"/>
        <end position="459"/>
    </location>
</feature>
<feature type="transmembrane region" description="Helical" evidence="8">
    <location>
        <begin position="375"/>
        <end position="395"/>
    </location>
</feature>
<sequence>MDLLNSLTPTSQSILVISLVATTGLALGSLKFRGIGLGSAGALFTGIAFAHYGVVIEPEILHFAKEFGLILFVFTIGIQLGPSIIDLWRHQGVRLNALAILIVLSGALLTVLMAFLLNIQGEAAAGLFSGATTNTPSLGAAQQVLAEQSTDAEGSSSLLALGYAVAYPGGIVGIIASILLLKRIFNIDLEAEKKQLIDQAPQAPPLERRNLLILNANLSGVPLGEIPGRQETHVMISRIWKKQEDVVHPAADETPVEVGDVILTVGTASELDRFQMIVGQVSDQNLMEARGDASWQRVIVTNKKILGDSLGELGLHQRYDVNATRLIRAGVEMVPNRATRLHFGDLLRIVGNTENLIQASRFLGNEPKELDHTQFIPFFVGLTVGVICGLIPISLPGLPVPVRLGLAGGPLLVAILFSLIGNLGTLVWYIPSNANHSIRELGIILFLVCVGLNAGGNFMETVLTSTGAIWLLAGIVITMVPLLITGLVARYWLRLNFLTLSGVIAGSMTDPPALAFASSLCQAEGASIAYAAVYPLAMMLRILVAQILVLLLCG</sequence>
<dbReference type="SUPFAM" id="SSF116726">
    <property type="entry name" value="TrkA C-terminal domain-like"/>
    <property type="match status" value="2"/>
</dbReference>
<comment type="subcellular location">
    <subcellularLocation>
        <location evidence="1">Cell membrane</location>
        <topology evidence="1">Multi-pass membrane protein</topology>
    </subcellularLocation>
</comment>
<keyword evidence="6 8" id="KW-1133">Transmembrane helix</keyword>
<evidence type="ECO:0000313" key="10">
    <source>
        <dbReference type="EMBL" id="TWT62508.1"/>
    </source>
</evidence>
<dbReference type="Pfam" id="PF06826">
    <property type="entry name" value="Asp-Al_Ex"/>
    <property type="match status" value="2"/>
</dbReference>
<dbReference type="InterPro" id="IPR050144">
    <property type="entry name" value="AAE_transporter"/>
</dbReference>
<keyword evidence="11" id="KW-1185">Reference proteome</keyword>
<feature type="transmembrane region" description="Helical" evidence="8">
    <location>
        <begin position="67"/>
        <end position="85"/>
    </location>
</feature>
<feature type="transmembrane region" description="Helical" evidence="8">
    <location>
        <begin position="491"/>
        <end position="508"/>
    </location>
</feature>
<feature type="transmembrane region" description="Helical" evidence="8">
    <location>
        <begin position="407"/>
        <end position="429"/>
    </location>
</feature>
<feature type="transmembrane region" description="Helical" evidence="8">
    <location>
        <begin position="37"/>
        <end position="55"/>
    </location>
</feature>
<evidence type="ECO:0000313" key="11">
    <source>
        <dbReference type="Proteomes" id="UP000316095"/>
    </source>
</evidence>
<evidence type="ECO:0000256" key="7">
    <source>
        <dbReference type="ARBA" id="ARBA00023136"/>
    </source>
</evidence>
<dbReference type="NCBIfam" id="NF003007">
    <property type="entry name" value="PRK03818.1"/>
    <property type="match status" value="1"/>
</dbReference>
<evidence type="ECO:0000259" key="9">
    <source>
        <dbReference type="PROSITE" id="PS51202"/>
    </source>
</evidence>
<evidence type="ECO:0000256" key="1">
    <source>
        <dbReference type="ARBA" id="ARBA00004651"/>
    </source>
</evidence>
<dbReference type="NCBIfam" id="TIGR01625">
    <property type="entry name" value="YidE_YbjL_dupl"/>
    <property type="match status" value="2"/>
</dbReference>
<feature type="transmembrane region" description="Helical" evidence="8">
    <location>
        <begin position="12"/>
        <end position="30"/>
    </location>
</feature>
<dbReference type="Gene3D" id="3.30.70.1450">
    <property type="entry name" value="Regulator of K+ conductance, C-terminal domain"/>
    <property type="match status" value="2"/>
</dbReference>
<proteinExistence type="inferred from homology"/>
<accession>A0A5C5XII5</accession>
<dbReference type="AlphaFoldDB" id="A0A5C5XII5"/>
<feature type="domain" description="RCK C-terminal" evidence="9">
    <location>
        <begin position="281"/>
        <end position="365"/>
    </location>
</feature>
<keyword evidence="5 8" id="KW-0812">Transmembrane</keyword>
<evidence type="ECO:0000256" key="4">
    <source>
        <dbReference type="ARBA" id="ARBA00022475"/>
    </source>
</evidence>
<dbReference type="InterPro" id="IPR006037">
    <property type="entry name" value="RCK_C"/>
</dbReference>
<evidence type="ECO:0000256" key="6">
    <source>
        <dbReference type="ARBA" id="ARBA00022989"/>
    </source>
</evidence>
<reference evidence="10 11" key="1">
    <citation type="submission" date="2019-02" db="EMBL/GenBank/DDBJ databases">
        <title>Deep-cultivation of Planctomycetes and their phenomic and genomic characterization uncovers novel biology.</title>
        <authorList>
            <person name="Wiegand S."/>
            <person name="Jogler M."/>
            <person name="Boedeker C."/>
            <person name="Pinto D."/>
            <person name="Vollmers J."/>
            <person name="Rivas-Marin E."/>
            <person name="Kohn T."/>
            <person name="Peeters S.H."/>
            <person name="Heuer A."/>
            <person name="Rast P."/>
            <person name="Oberbeckmann S."/>
            <person name="Bunk B."/>
            <person name="Jeske O."/>
            <person name="Meyerdierks A."/>
            <person name="Storesund J.E."/>
            <person name="Kallscheuer N."/>
            <person name="Luecker S."/>
            <person name="Lage O.M."/>
            <person name="Pohl T."/>
            <person name="Merkel B.J."/>
            <person name="Hornburger P."/>
            <person name="Mueller R.-W."/>
            <person name="Bruemmer F."/>
            <person name="Labrenz M."/>
            <person name="Spormann A.M."/>
            <person name="Op Den Camp H."/>
            <person name="Overmann J."/>
            <person name="Amann R."/>
            <person name="Jetten M.S.M."/>
            <person name="Mascher T."/>
            <person name="Medema M.H."/>
            <person name="Devos D.P."/>
            <person name="Kaster A.-K."/>
            <person name="Ovreas L."/>
            <person name="Rohde M."/>
            <person name="Galperin M.Y."/>
            <person name="Jogler C."/>
        </authorList>
    </citation>
    <scope>NUCLEOTIDE SEQUENCE [LARGE SCALE GENOMIC DNA]</scope>
    <source>
        <strain evidence="10 11">Pan54</strain>
    </source>
</reference>
<dbReference type="PROSITE" id="PS51202">
    <property type="entry name" value="RCK_C"/>
    <property type="match status" value="2"/>
</dbReference>
<dbReference type="Proteomes" id="UP000316095">
    <property type="component" value="Unassembled WGS sequence"/>
</dbReference>
<keyword evidence="3" id="KW-0813">Transport</keyword>
<dbReference type="PANTHER" id="PTHR30445:SF3">
    <property type="entry name" value="TRANSPORT PROTEIN YIDE-RELATED"/>
    <property type="match status" value="1"/>
</dbReference>
<dbReference type="InterPro" id="IPR006512">
    <property type="entry name" value="YidE_YbjL"/>
</dbReference>
<dbReference type="GO" id="GO:0008324">
    <property type="term" value="F:monoatomic cation transmembrane transporter activity"/>
    <property type="evidence" value="ECO:0007669"/>
    <property type="project" value="InterPro"/>
</dbReference>
<gene>
    <name evidence="10" type="primary">aspT</name>
    <name evidence="10" type="ORF">Pan54_32500</name>
</gene>
<evidence type="ECO:0000256" key="3">
    <source>
        <dbReference type="ARBA" id="ARBA00022448"/>
    </source>
</evidence>
<organism evidence="10 11">
    <name type="scientific">Rubinisphaera italica</name>
    <dbReference type="NCBI Taxonomy" id="2527969"/>
    <lineage>
        <taxon>Bacteria</taxon>
        <taxon>Pseudomonadati</taxon>
        <taxon>Planctomycetota</taxon>
        <taxon>Planctomycetia</taxon>
        <taxon>Planctomycetales</taxon>
        <taxon>Planctomycetaceae</taxon>
        <taxon>Rubinisphaera</taxon>
    </lineage>
</organism>
<name>A0A5C5XII5_9PLAN</name>
<dbReference type="OrthoDB" id="9155749at2"/>
<evidence type="ECO:0000256" key="8">
    <source>
        <dbReference type="SAM" id="Phobius"/>
    </source>
</evidence>
<evidence type="ECO:0000256" key="5">
    <source>
        <dbReference type="ARBA" id="ARBA00022692"/>
    </source>
</evidence>
<feature type="transmembrane region" description="Helical" evidence="8">
    <location>
        <begin position="160"/>
        <end position="181"/>
    </location>
</feature>
<keyword evidence="7 8" id="KW-0472">Membrane</keyword>
<feature type="domain" description="RCK C-terminal" evidence="9">
    <location>
        <begin position="194"/>
        <end position="280"/>
    </location>
</feature>
<dbReference type="EMBL" id="SJPG01000001">
    <property type="protein sequence ID" value="TWT62508.1"/>
    <property type="molecule type" value="Genomic_DNA"/>
</dbReference>
<keyword evidence="4" id="KW-1003">Cell membrane</keyword>
<feature type="transmembrane region" description="Helical" evidence="8">
    <location>
        <begin position="528"/>
        <end position="553"/>
    </location>
</feature>